<gene>
    <name evidence="1" type="ORF">SD10_09050</name>
</gene>
<evidence type="ECO:0000313" key="1">
    <source>
        <dbReference type="EMBL" id="AKD55029.1"/>
    </source>
</evidence>
<keyword evidence="2" id="KW-1185">Reference proteome</keyword>
<dbReference type="STRING" id="1379870.SD10_09050"/>
<dbReference type="AlphaFoldDB" id="A0A0E3ZVC6"/>
<dbReference type="HOGENOM" id="CLU_2920474_0_0_10"/>
<proteinExistence type="predicted"/>
<dbReference type="KEGG" id="srd:SD10_09050"/>
<dbReference type="PATRIC" id="fig|1379870.5.peg.1971"/>
<dbReference type="EMBL" id="CP010429">
    <property type="protein sequence ID" value="AKD55029.1"/>
    <property type="molecule type" value="Genomic_DNA"/>
</dbReference>
<protein>
    <submittedName>
        <fullName evidence="1">Uncharacterized protein</fullName>
    </submittedName>
</protein>
<evidence type="ECO:0000313" key="2">
    <source>
        <dbReference type="Proteomes" id="UP000033054"/>
    </source>
</evidence>
<dbReference type="RefSeq" id="WP_046573509.1">
    <property type="nucleotide sequence ID" value="NZ_CP010429.1"/>
</dbReference>
<organism evidence="1 2">
    <name type="scientific">Spirosoma radiotolerans</name>
    <dbReference type="NCBI Taxonomy" id="1379870"/>
    <lineage>
        <taxon>Bacteria</taxon>
        <taxon>Pseudomonadati</taxon>
        <taxon>Bacteroidota</taxon>
        <taxon>Cytophagia</taxon>
        <taxon>Cytophagales</taxon>
        <taxon>Cytophagaceae</taxon>
        <taxon>Spirosoma</taxon>
    </lineage>
</organism>
<reference evidence="1 2" key="1">
    <citation type="journal article" date="2014" name="Curr. Microbiol.">
        <title>Spirosoma radiotolerans sp. nov., a gamma-radiation-resistant bacterium isolated from gamma ray-irradiated soil.</title>
        <authorList>
            <person name="Lee J.J."/>
            <person name="Srinivasan S."/>
            <person name="Lim S."/>
            <person name="Joe M."/>
            <person name="Im S."/>
            <person name="Bae S.I."/>
            <person name="Park K.R."/>
            <person name="Han J.H."/>
            <person name="Park S.H."/>
            <person name="Joo B.M."/>
            <person name="Park S.J."/>
            <person name="Kim M.K."/>
        </authorList>
    </citation>
    <scope>NUCLEOTIDE SEQUENCE [LARGE SCALE GENOMIC DNA]</scope>
    <source>
        <strain evidence="1 2">DG5A</strain>
    </source>
</reference>
<dbReference type="Proteomes" id="UP000033054">
    <property type="component" value="Chromosome"/>
</dbReference>
<sequence length="61" mass="6978">MIADHATQKIIGLNDARRVYEETKEIKTVEVQVLKGGNSQTFVYRYDPESDSLIPEDSHLK</sequence>
<accession>A0A0E3ZVC6</accession>
<name>A0A0E3ZVC6_9BACT</name>